<evidence type="ECO:0000259" key="3">
    <source>
        <dbReference type="Pfam" id="PF12031"/>
    </source>
</evidence>
<feature type="domain" description="SWI/SNF-like complex subunit BAF250 C-terminal" evidence="3">
    <location>
        <begin position="72"/>
        <end position="257"/>
    </location>
</feature>
<dbReference type="OrthoDB" id="8709537at2759"/>
<dbReference type="GO" id="GO:0016514">
    <property type="term" value="C:SWI/SNF complex"/>
    <property type="evidence" value="ECO:0007669"/>
    <property type="project" value="InterPro"/>
</dbReference>
<dbReference type="GeneID" id="6753646"/>
<keyword evidence="5" id="KW-1185">Reference proteome</keyword>
<dbReference type="InterPro" id="IPR033388">
    <property type="entry name" value="BAF250_C"/>
</dbReference>
<dbReference type="EMBL" id="DS985245">
    <property type="protein sequence ID" value="EDV24543.1"/>
    <property type="molecule type" value="Genomic_DNA"/>
</dbReference>
<evidence type="ECO:0000256" key="1">
    <source>
        <dbReference type="ARBA" id="ARBA00004123"/>
    </source>
</evidence>
<dbReference type="InterPro" id="IPR021906">
    <property type="entry name" value="BAF250/Osa"/>
</dbReference>
<sequence>MVQSIEYRRSANLQECCLYTQSESDDEASRRCICISNIFRSLSFIVGNDVIMCKHLRLLHTLSQMLMLKDSNSSKWWWNCLQVIRQNTLVVFSNLSGQLDVTLLPDDLSRPIIEALIYWCVCKCAEAVDVFPPSANAPGLSMEKLALESLAKISILKNNQNTLSSIISPALAQQLSACLVELVSNRMHVSSREFAVVLISNFFRSEKAFCEECYSNTCLSSLIRFIEDHVSIVTVRLSTRKISNEQRIDHEHLGGTSNYILCCAAEAIAALARSIENKEHFLPYIDRILNLTMSRNLVSKVINILAQALHDGSM</sequence>
<dbReference type="PhylomeDB" id="B3RY55"/>
<dbReference type="CTD" id="6753646"/>
<evidence type="ECO:0000313" key="4">
    <source>
        <dbReference type="EMBL" id="EDV24543.1"/>
    </source>
</evidence>
<dbReference type="GO" id="GO:0035060">
    <property type="term" value="C:brahma complex"/>
    <property type="evidence" value="ECO:0007669"/>
    <property type="project" value="InterPro"/>
</dbReference>
<gene>
    <name evidence="4" type="ORF">TRIADDRAFT_25896</name>
</gene>
<dbReference type="InterPro" id="IPR016024">
    <property type="entry name" value="ARM-type_fold"/>
</dbReference>
<dbReference type="Pfam" id="PF12031">
    <property type="entry name" value="BAF250_C"/>
    <property type="match status" value="2"/>
</dbReference>
<protein>
    <recommendedName>
        <fullName evidence="3">SWI/SNF-like complex subunit BAF250 C-terminal domain-containing protein</fullName>
    </recommendedName>
</protein>
<keyword evidence="2" id="KW-0539">Nucleus</keyword>
<reference evidence="4 5" key="1">
    <citation type="journal article" date="2008" name="Nature">
        <title>The Trichoplax genome and the nature of placozoans.</title>
        <authorList>
            <person name="Srivastava M."/>
            <person name="Begovic E."/>
            <person name="Chapman J."/>
            <person name="Putnam N.H."/>
            <person name="Hellsten U."/>
            <person name="Kawashima T."/>
            <person name="Kuo A."/>
            <person name="Mitros T."/>
            <person name="Salamov A."/>
            <person name="Carpenter M.L."/>
            <person name="Signorovitch A.Y."/>
            <person name="Moreno M.A."/>
            <person name="Kamm K."/>
            <person name="Grimwood J."/>
            <person name="Schmutz J."/>
            <person name="Shapiro H."/>
            <person name="Grigoriev I.V."/>
            <person name="Buss L.W."/>
            <person name="Schierwater B."/>
            <person name="Dellaporta S.L."/>
            <person name="Rokhsar D.S."/>
        </authorList>
    </citation>
    <scope>NUCLEOTIDE SEQUENCE [LARGE SCALE GENOMIC DNA]</scope>
    <source>
        <strain evidence="4 5">Grell-BS-1999</strain>
    </source>
</reference>
<evidence type="ECO:0000313" key="5">
    <source>
        <dbReference type="Proteomes" id="UP000009022"/>
    </source>
</evidence>
<dbReference type="HOGENOM" id="CLU_047355_0_0_1"/>
<accession>B3RY55</accession>
<dbReference type="PANTHER" id="PTHR12656:SF5">
    <property type="entry name" value="TRITHORAX GROUP PROTEIN OSA"/>
    <property type="match status" value="1"/>
</dbReference>
<dbReference type="PANTHER" id="PTHR12656">
    <property type="entry name" value="BRG-1 ASSOCIATED FACTOR 250 BAF250"/>
    <property type="match status" value="1"/>
</dbReference>
<dbReference type="eggNOG" id="KOG2510">
    <property type="taxonomic scope" value="Eukaryota"/>
</dbReference>
<dbReference type="STRING" id="10228.B3RY55"/>
<dbReference type="Proteomes" id="UP000009022">
    <property type="component" value="Unassembled WGS sequence"/>
</dbReference>
<proteinExistence type="predicted"/>
<dbReference type="InParanoid" id="B3RY55"/>
<evidence type="ECO:0000256" key="2">
    <source>
        <dbReference type="ARBA" id="ARBA00023242"/>
    </source>
</evidence>
<name>B3RY55_TRIAD</name>
<feature type="domain" description="SWI/SNF-like complex subunit BAF250 C-terminal" evidence="3">
    <location>
        <begin position="29"/>
        <end position="71"/>
    </location>
</feature>
<organism evidence="4 5">
    <name type="scientific">Trichoplax adhaerens</name>
    <name type="common">Trichoplax reptans</name>
    <dbReference type="NCBI Taxonomy" id="10228"/>
    <lineage>
        <taxon>Eukaryota</taxon>
        <taxon>Metazoa</taxon>
        <taxon>Placozoa</taxon>
        <taxon>Uniplacotomia</taxon>
        <taxon>Trichoplacea</taxon>
        <taxon>Trichoplacidae</taxon>
        <taxon>Trichoplax</taxon>
    </lineage>
</organism>
<dbReference type="AlphaFoldDB" id="B3RY55"/>
<dbReference type="GO" id="GO:0006338">
    <property type="term" value="P:chromatin remodeling"/>
    <property type="evidence" value="ECO:0007669"/>
    <property type="project" value="InterPro"/>
</dbReference>
<comment type="subcellular location">
    <subcellularLocation>
        <location evidence="1">Nucleus</location>
    </subcellularLocation>
</comment>
<dbReference type="OMA" id="MEVECTE"/>
<dbReference type="SUPFAM" id="SSF48371">
    <property type="entry name" value="ARM repeat"/>
    <property type="match status" value="1"/>
</dbReference>
<dbReference type="KEGG" id="tad:TRIADDRAFT_25896"/>
<dbReference type="RefSeq" id="XP_002112433.1">
    <property type="nucleotide sequence ID" value="XM_002112397.1"/>
</dbReference>